<dbReference type="CDD" id="cd02869">
    <property type="entry name" value="PseudoU_synth_RluA_like"/>
    <property type="match status" value="1"/>
</dbReference>
<accession>A0ABQ3AXU5</accession>
<sequence>MTDSAFEIPQKYEFTVTKPEQTALDLLAEGTGLSKQRIKDAMNKGAVWWTLKGKTLRLRRATKVLLKGSVIQFFYDEQVLARKPENATLIHDAKHYSIWYKPAGMLAQGSQWGDHCSILRWVEVNGDYQIGKSKRDCFLVHRLDADAAGLMIIAHDSQSAGKLSVLFQGRDIKKYYQAWVVDDCELPAQGMTLTYELDGKSAITHIKKIGLTAKGTLLDVHIETGRKHQIRRHLANIGHPIIGDKLYGTKAKCGLQLLAYRLEFTCPFTGQNLLVELAKELQFSAET</sequence>
<dbReference type="Proteomes" id="UP000619761">
    <property type="component" value="Unassembled WGS sequence"/>
</dbReference>
<proteinExistence type="predicted"/>
<evidence type="ECO:0000259" key="1">
    <source>
        <dbReference type="Pfam" id="PF00849"/>
    </source>
</evidence>
<dbReference type="InterPro" id="IPR050188">
    <property type="entry name" value="RluA_PseudoU_synthase"/>
</dbReference>
<evidence type="ECO:0000313" key="3">
    <source>
        <dbReference type="Proteomes" id="UP000619761"/>
    </source>
</evidence>
<dbReference type="SUPFAM" id="SSF55120">
    <property type="entry name" value="Pseudouridine synthase"/>
    <property type="match status" value="1"/>
</dbReference>
<comment type="caution">
    <text evidence="2">The sequence shown here is derived from an EMBL/GenBank/DDBJ whole genome shotgun (WGS) entry which is preliminary data.</text>
</comment>
<keyword evidence="3" id="KW-1185">Reference proteome</keyword>
<evidence type="ECO:0000313" key="2">
    <source>
        <dbReference type="EMBL" id="GGY67232.1"/>
    </source>
</evidence>
<name>A0ABQ3AXU5_9GAMM</name>
<dbReference type="PANTHER" id="PTHR21600">
    <property type="entry name" value="MITOCHONDRIAL RNA PSEUDOURIDINE SYNTHASE"/>
    <property type="match status" value="1"/>
</dbReference>
<dbReference type="EMBL" id="BMYZ01000001">
    <property type="protein sequence ID" value="GGY67232.1"/>
    <property type="molecule type" value="Genomic_DNA"/>
</dbReference>
<dbReference type="InterPro" id="IPR020103">
    <property type="entry name" value="PsdUridine_synth_cat_dom_sf"/>
</dbReference>
<dbReference type="RefSeq" id="WP_189416366.1">
    <property type="nucleotide sequence ID" value="NZ_BMYZ01000001.1"/>
</dbReference>
<organism evidence="2 3">
    <name type="scientific">Cellvibrio zantedeschiae</name>
    <dbReference type="NCBI Taxonomy" id="1237077"/>
    <lineage>
        <taxon>Bacteria</taxon>
        <taxon>Pseudomonadati</taxon>
        <taxon>Pseudomonadota</taxon>
        <taxon>Gammaproteobacteria</taxon>
        <taxon>Cellvibrionales</taxon>
        <taxon>Cellvibrionaceae</taxon>
        <taxon>Cellvibrio</taxon>
    </lineage>
</organism>
<dbReference type="InterPro" id="IPR006145">
    <property type="entry name" value="PsdUridine_synth_RsuA/RluA"/>
</dbReference>
<protein>
    <submittedName>
        <fullName evidence="2">Pseudouridine synthase</fullName>
    </submittedName>
</protein>
<reference evidence="3" key="1">
    <citation type="journal article" date="2019" name="Int. J. Syst. Evol. Microbiol.">
        <title>The Global Catalogue of Microorganisms (GCM) 10K type strain sequencing project: providing services to taxonomists for standard genome sequencing and annotation.</title>
        <authorList>
            <consortium name="The Broad Institute Genomics Platform"/>
            <consortium name="The Broad Institute Genome Sequencing Center for Infectious Disease"/>
            <person name="Wu L."/>
            <person name="Ma J."/>
        </authorList>
    </citation>
    <scope>NUCLEOTIDE SEQUENCE [LARGE SCALE GENOMIC DNA]</scope>
    <source>
        <strain evidence="3">KCTC 32239</strain>
    </source>
</reference>
<gene>
    <name evidence="2" type="ORF">GCM10011613_09170</name>
</gene>
<dbReference type="Pfam" id="PF00849">
    <property type="entry name" value="PseudoU_synth_2"/>
    <property type="match status" value="1"/>
</dbReference>
<feature type="domain" description="Pseudouridine synthase RsuA/RluA-like" evidence="1">
    <location>
        <begin position="95"/>
        <end position="235"/>
    </location>
</feature>
<dbReference type="Gene3D" id="3.30.2350.10">
    <property type="entry name" value="Pseudouridine synthase"/>
    <property type="match status" value="1"/>
</dbReference>